<dbReference type="RefSeq" id="WP_173037926.1">
    <property type="nucleotide sequence ID" value="NZ_AP022870.1"/>
</dbReference>
<dbReference type="PANTHER" id="PTHR43133:SF50">
    <property type="entry name" value="ECF RNA POLYMERASE SIGMA FACTOR SIGM"/>
    <property type="match status" value="1"/>
</dbReference>
<dbReference type="Pfam" id="PF08281">
    <property type="entry name" value="Sigma70_r4_2"/>
    <property type="match status" value="1"/>
</dbReference>
<evidence type="ECO:0000256" key="4">
    <source>
        <dbReference type="ARBA" id="ARBA00023125"/>
    </source>
</evidence>
<accession>A0A6F8XWX1</accession>
<dbReference type="InterPro" id="IPR007627">
    <property type="entry name" value="RNA_pol_sigma70_r2"/>
</dbReference>
<evidence type="ECO:0000256" key="2">
    <source>
        <dbReference type="ARBA" id="ARBA00023015"/>
    </source>
</evidence>
<dbReference type="AlphaFoldDB" id="A0A6F8XWX1"/>
<sequence length="168" mass="19032">MRSEDDRAYVEYLSARLPWLHRTAYLLCGDGDRADDVVQMTAIAMYAHWGKVREAENMDAYVHRMLFRSFLRVRRHAWSRVLLLNRLPDRPTGGDGHGVEERDNVLRALEQLPKGQRTVLVLRYFSDLSVEDTAAVLGCSTGTVKSQTTKALANLRNLIGSPDSLRSS</sequence>
<dbReference type="SUPFAM" id="SSF88659">
    <property type="entry name" value="Sigma3 and sigma4 domains of RNA polymerase sigma factors"/>
    <property type="match status" value="1"/>
</dbReference>
<dbReference type="Pfam" id="PF04542">
    <property type="entry name" value="Sigma70_r2"/>
    <property type="match status" value="1"/>
</dbReference>
<dbReference type="SUPFAM" id="SSF88946">
    <property type="entry name" value="Sigma2 domain of RNA polymerase sigma factors"/>
    <property type="match status" value="1"/>
</dbReference>
<keyword evidence="5" id="KW-0804">Transcription</keyword>
<gene>
    <name evidence="8" type="ORF">Pflav_047460</name>
</gene>
<dbReference type="Gene3D" id="1.10.1740.10">
    <property type="match status" value="1"/>
</dbReference>
<dbReference type="InterPro" id="IPR039425">
    <property type="entry name" value="RNA_pol_sigma-70-like"/>
</dbReference>
<keyword evidence="9" id="KW-1185">Reference proteome</keyword>
<dbReference type="InterPro" id="IPR013249">
    <property type="entry name" value="RNA_pol_sigma70_r4_t2"/>
</dbReference>
<reference evidence="8 9" key="2">
    <citation type="submission" date="2020-03" db="EMBL/GenBank/DDBJ databases">
        <authorList>
            <person name="Ichikawa N."/>
            <person name="Kimura A."/>
            <person name="Kitahashi Y."/>
            <person name="Uohara A."/>
        </authorList>
    </citation>
    <scope>NUCLEOTIDE SEQUENCE [LARGE SCALE GENOMIC DNA]</scope>
    <source>
        <strain evidence="8 9">NBRC 107702</strain>
    </source>
</reference>
<organism evidence="8 9">
    <name type="scientific">Phytohabitans flavus</name>
    <dbReference type="NCBI Taxonomy" id="1076124"/>
    <lineage>
        <taxon>Bacteria</taxon>
        <taxon>Bacillati</taxon>
        <taxon>Actinomycetota</taxon>
        <taxon>Actinomycetes</taxon>
        <taxon>Micromonosporales</taxon>
        <taxon>Micromonosporaceae</taxon>
    </lineage>
</organism>
<dbReference type="KEGG" id="pfla:Pflav_047460"/>
<feature type="domain" description="RNA polymerase sigma-70 region 2" evidence="6">
    <location>
        <begin position="16"/>
        <end position="78"/>
    </location>
</feature>
<proteinExistence type="inferred from homology"/>
<keyword evidence="3" id="KW-0731">Sigma factor</keyword>
<dbReference type="NCBIfam" id="TIGR02983">
    <property type="entry name" value="SigE-fam_strep"/>
    <property type="match status" value="1"/>
</dbReference>
<dbReference type="InterPro" id="IPR036388">
    <property type="entry name" value="WH-like_DNA-bd_sf"/>
</dbReference>
<dbReference type="InterPro" id="IPR014325">
    <property type="entry name" value="RNA_pol_sigma-E_actinobac"/>
</dbReference>
<evidence type="ECO:0000313" key="9">
    <source>
        <dbReference type="Proteomes" id="UP000502508"/>
    </source>
</evidence>
<evidence type="ECO:0000256" key="1">
    <source>
        <dbReference type="ARBA" id="ARBA00010641"/>
    </source>
</evidence>
<dbReference type="InterPro" id="IPR014284">
    <property type="entry name" value="RNA_pol_sigma-70_dom"/>
</dbReference>
<dbReference type="GO" id="GO:0006352">
    <property type="term" value="P:DNA-templated transcription initiation"/>
    <property type="evidence" value="ECO:0007669"/>
    <property type="project" value="InterPro"/>
</dbReference>
<protein>
    <submittedName>
        <fullName evidence="8">RNA polymerase sigma24 factor</fullName>
    </submittedName>
</protein>
<evidence type="ECO:0000259" key="6">
    <source>
        <dbReference type="Pfam" id="PF04542"/>
    </source>
</evidence>
<keyword evidence="2" id="KW-0805">Transcription regulation</keyword>
<reference evidence="8 9" key="1">
    <citation type="submission" date="2020-03" db="EMBL/GenBank/DDBJ databases">
        <title>Whole genome shotgun sequence of Phytohabitans flavus NBRC 107702.</title>
        <authorList>
            <person name="Komaki H."/>
            <person name="Tamura T."/>
        </authorList>
    </citation>
    <scope>NUCLEOTIDE SEQUENCE [LARGE SCALE GENOMIC DNA]</scope>
    <source>
        <strain evidence="8 9">NBRC 107702</strain>
    </source>
</reference>
<feature type="domain" description="RNA polymerase sigma factor 70 region 4 type 2" evidence="7">
    <location>
        <begin position="103"/>
        <end position="155"/>
    </location>
</feature>
<dbReference type="PANTHER" id="PTHR43133">
    <property type="entry name" value="RNA POLYMERASE ECF-TYPE SIGMA FACTO"/>
    <property type="match status" value="1"/>
</dbReference>
<evidence type="ECO:0000259" key="7">
    <source>
        <dbReference type="Pfam" id="PF08281"/>
    </source>
</evidence>
<dbReference type="NCBIfam" id="TIGR02937">
    <property type="entry name" value="sigma70-ECF"/>
    <property type="match status" value="1"/>
</dbReference>
<dbReference type="GO" id="GO:0016987">
    <property type="term" value="F:sigma factor activity"/>
    <property type="evidence" value="ECO:0007669"/>
    <property type="project" value="UniProtKB-KW"/>
</dbReference>
<dbReference type="Gene3D" id="1.10.10.10">
    <property type="entry name" value="Winged helix-like DNA-binding domain superfamily/Winged helix DNA-binding domain"/>
    <property type="match status" value="1"/>
</dbReference>
<dbReference type="Proteomes" id="UP000502508">
    <property type="component" value="Chromosome"/>
</dbReference>
<comment type="similarity">
    <text evidence="1">Belongs to the sigma-70 factor family. ECF subfamily.</text>
</comment>
<dbReference type="InterPro" id="IPR013325">
    <property type="entry name" value="RNA_pol_sigma_r2"/>
</dbReference>
<dbReference type="InterPro" id="IPR013324">
    <property type="entry name" value="RNA_pol_sigma_r3/r4-like"/>
</dbReference>
<name>A0A6F8XWX1_9ACTN</name>
<evidence type="ECO:0000256" key="3">
    <source>
        <dbReference type="ARBA" id="ARBA00023082"/>
    </source>
</evidence>
<dbReference type="CDD" id="cd06171">
    <property type="entry name" value="Sigma70_r4"/>
    <property type="match status" value="1"/>
</dbReference>
<keyword evidence="4" id="KW-0238">DNA-binding</keyword>
<evidence type="ECO:0000256" key="5">
    <source>
        <dbReference type="ARBA" id="ARBA00023163"/>
    </source>
</evidence>
<dbReference type="GO" id="GO:0003677">
    <property type="term" value="F:DNA binding"/>
    <property type="evidence" value="ECO:0007669"/>
    <property type="project" value="UniProtKB-KW"/>
</dbReference>
<evidence type="ECO:0000313" key="8">
    <source>
        <dbReference type="EMBL" id="BCB78336.1"/>
    </source>
</evidence>
<dbReference type="EMBL" id="AP022870">
    <property type="protein sequence ID" value="BCB78336.1"/>
    <property type="molecule type" value="Genomic_DNA"/>
</dbReference>